<proteinExistence type="predicted"/>
<dbReference type="OrthoDB" id="7407907at2"/>
<dbReference type="EMBL" id="WTYR01000001">
    <property type="protein sequence ID" value="MXP08951.1"/>
    <property type="molecule type" value="Genomic_DNA"/>
</dbReference>
<keyword evidence="3" id="KW-1185">Reference proteome</keyword>
<comment type="caution">
    <text evidence="2">The sequence shown here is derived from an EMBL/GenBank/DDBJ whole genome shotgun (WGS) entry which is preliminary data.</text>
</comment>
<dbReference type="Proteomes" id="UP000429229">
    <property type="component" value="Unassembled WGS sequence"/>
</dbReference>
<feature type="domain" description="VOC" evidence="1">
    <location>
        <begin position="8"/>
        <end position="126"/>
    </location>
</feature>
<protein>
    <submittedName>
        <fullName evidence="2">VOC family protein</fullName>
    </submittedName>
</protein>
<dbReference type="PROSITE" id="PS51819">
    <property type="entry name" value="VOC"/>
    <property type="match status" value="1"/>
</dbReference>
<dbReference type="CDD" id="cd06587">
    <property type="entry name" value="VOC"/>
    <property type="match status" value="1"/>
</dbReference>
<dbReference type="RefSeq" id="WP_160615461.1">
    <property type="nucleotide sequence ID" value="NZ_WTYR01000001.1"/>
</dbReference>
<dbReference type="InterPro" id="IPR004360">
    <property type="entry name" value="Glyas_Fos-R_dOase_dom"/>
</dbReference>
<reference evidence="2 3" key="1">
    <citation type="submission" date="2019-12" db="EMBL/GenBank/DDBJ databases">
        <title>Genomic-based taxomic classification of the family Erythrobacteraceae.</title>
        <authorList>
            <person name="Xu L."/>
        </authorList>
    </citation>
    <scope>NUCLEOTIDE SEQUENCE [LARGE SCALE GENOMIC DNA]</scope>
    <source>
        <strain evidence="2 3">LMG 29519</strain>
    </source>
</reference>
<sequence length="135" mass="14403">MSTTEPALFTFVKLTVADIDAATTFFEQGFGLKHADTVDTPTFREHVMTGAKGATTIVLFHWKDGRAIETGNGYGPVGMVSRDLEADLARALAAGAKQKGETVSFGPARIAFVRTPEGHEIEIMQMAGSASRDPS</sequence>
<dbReference type="Pfam" id="PF00903">
    <property type="entry name" value="Glyoxalase"/>
    <property type="match status" value="1"/>
</dbReference>
<dbReference type="SUPFAM" id="SSF54593">
    <property type="entry name" value="Glyoxalase/Bleomycin resistance protein/Dihydroxybiphenyl dioxygenase"/>
    <property type="match status" value="1"/>
</dbReference>
<organism evidence="2 3">
    <name type="scientific">Alteriqipengyuania halimionae</name>
    <dbReference type="NCBI Taxonomy" id="1926630"/>
    <lineage>
        <taxon>Bacteria</taxon>
        <taxon>Pseudomonadati</taxon>
        <taxon>Pseudomonadota</taxon>
        <taxon>Alphaproteobacteria</taxon>
        <taxon>Sphingomonadales</taxon>
        <taxon>Erythrobacteraceae</taxon>
        <taxon>Alteriqipengyuania</taxon>
    </lineage>
</organism>
<evidence type="ECO:0000259" key="1">
    <source>
        <dbReference type="PROSITE" id="PS51819"/>
    </source>
</evidence>
<dbReference type="AlphaFoldDB" id="A0A6I4U378"/>
<name>A0A6I4U378_9SPHN</name>
<evidence type="ECO:0000313" key="3">
    <source>
        <dbReference type="Proteomes" id="UP000429229"/>
    </source>
</evidence>
<dbReference type="InterPro" id="IPR029068">
    <property type="entry name" value="Glyas_Bleomycin-R_OHBP_Dase"/>
</dbReference>
<accession>A0A6I4U378</accession>
<gene>
    <name evidence="2" type="ORF">GRI68_02010</name>
</gene>
<evidence type="ECO:0000313" key="2">
    <source>
        <dbReference type="EMBL" id="MXP08951.1"/>
    </source>
</evidence>
<dbReference type="InterPro" id="IPR037523">
    <property type="entry name" value="VOC_core"/>
</dbReference>
<dbReference type="Gene3D" id="3.10.180.10">
    <property type="entry name" value="2,3-Dihydroxybiphenyl 1,2-Dioxygenase, domain 1"/>
    <property type="match status" value="1"/>
</dbReference>